<name>A0ABV7ZIA8_9HELI</name>
<gene>
    <name evidence="1" type="ORF">ACFOPX_04985</name>
</gene>
<sequence>MQNIDIGAGRGGLELMGRALEHHRAAHAQLHNTMQNLSAQLMGSGNNALSVLGHEELKAYQRLRDQQGDMERTRAYAFEQEKFQHQQDQDALRNDFVQQEFKANQAQRAIANQQNQQKINIERGIAASQNALRGAQAEDTRLQAEHRRLGLFNVGSLMLGTPQAENKVVGKRLRRHLLGDWKKPSILKP</sequence>
<keyword evidence="2" id="KW-1185">Reference proteome</keyword>
<dbReference type="RefSeq" id="WP_104752997.1">
    <property type="nucleotide sequence ID" value="NZ_FZMF01000070.1"/>
</dbReference>
<evidence type="ECO:0000313" key="2">
    <source>
        <dbReference type="Proteomes" id="UP001595783"/>
    </source>
</evidence>
<organism evidence="1 2">
    <name type="scientific">Helicobacter baculiformis</name>
    <dbReference type="NCBI Taxonomy" id="427351"/>
    <lineage>
        <taxon>Bacteria</taxon>
        <taxon>Pseudomonadati</taxon>
        <taxon>Campylobacterota</taxon>
        <taxon>Epsilonproteobacteria</taxon>
        <taxon>Campylobacterales</taxon>
        <taxon>Helicobacteraceae</taxon>
        <taxon>Helicobacter</taxon>
    </lineage>
</organism>
<proteinExistence type="predicted"/>
<reference evidence="2" key="1">
    <citation type="journal article" date="2019" name="Int. J. Syst. Evol. Microbiol.">
        <title>The Global Catalogue of Microorganisms (GCM) 10K type strain sequencing project: providing services to taxonomists for standard genome sequencing and annotation.</title>
        <authorList>
            <consortium name="The Broad Institute Genomics Platform"/>
            <consortium name="The Broad Institute Genome Sequencing Center for Infectious Disease"/>
            <person name="Wu L."/>
            <person name="Ma J."/>
        </authorList>
    </citation>
    <scope>NUCLEOTIDE SEQUENCE [LARGE SCALE GENOMIC DNA]</scope>
    <source>
        <strain evidence="2">CCUG 53816</strain>
    </source>
</reference>
<evidence type="ECO:0000313" key="1">
    <source>
        <dbReference type="EMBL" id="MFC3847885.1"/>
    </source>
</evidence>
<dbReference type="EMBL" id="JBHRZO010000033">
    <property type="protein sequence ID" value="MFC3847885.1"/>
    <property type="molecule type" value="Genomic_DNA"/>
</dbReference>
<protein>
    <submittedName>
        <fullName evidence="1">Uncharacterized protein</fullName>
    </submittedName>
</protein>
<dbReference type="Proteomes" id="UP001595783">
    <property type="component" value="Unassembled WGS sequence"/>
</dbReference>
<comment type="caution">
    <text evidence="1">The sequence shown here is derived from an EMBL/GenBank/DDBJ whole genome shotgun (WGS) entry which is preliminary data.</text>
</comment>
<accession>A0ABV7ZIA8</accession>